<dbReference type="PANTHER" id="PTHR13774:SF17">
    <property type="entry name" value="PHENAZINE BIOSYNTHESIS-LIKE DOMAIN-CONTAINING PROTEIN"/>
    <property type="match status" value="1"/>
</dbReference>
<sequence length="346" mass="38740">MVIFTKRLIGALLQKAGSNAFFVEVKDSIKRDYQAENLEMINLILEVMKMSKVKVYHYDAFSNEPNMGNPAGVVLDGDQLTEKEMQEIALKVGFNETAFPLKSDKADVRIRYFTPGHEMNLCGHATMAAIYALKTKELLKEKSDLTIETKAGVLPIRINRNSQNEIDITMKQASPQFKEFNGSVEDLAFSIGLKKDDIEPNLPILYGSTGTWTLLIPIKTLSAFKRMKPNNKLFPSILKEMPMASVHPFCLETYDSNAHMHARHFSSPFSGTIEDPVTGTASGIMGAYYAKYIADNNVLNLNLLIEQGQEIGRDGRVEVNVMKNEDSYEVEITGKAVFVKEIEVLI</sequence>
<protein>
    <submittedName>
        <fullName evidence="3">PhzF family phenazine biosynthesis protein</fullName>
    </submittedName>
</protein>
<dbReference type="SUPFAM" id="SSF54506">
    <property type="entry name" value="Diaminopimelate epimerase-like"/>
    <property type="match status" value="1"/>
</dbReference>
<evidence type="ECO:0000256" key="2">
    <source>
        <dbReference type="ARBA" id="ARBA00023235"/>
    </source>
</evidence>
<dbReference type="EMBL" id="JACDUU010000006">
    <property type="protein sequence ID" value="MBA2872311.1"/>
    <property type="molecule type" value="Genomic_DNA"/>
</dbReference>
<comment type="similarity">
    <text evidence="1">Belongs to the PhzF family.</text>
</comment>
<organism evidence="3 4">
    <name type="scientific">[Anoxybacillus] calidus</name>
    <dbReference type="NCBI Taxonomy" id="575178"/>
    <lineage>
        <taxon>Bacteria</taxon>
        <taxon>Bacillati</taxon>
        <taxon>Bacillota</taxon>
        <taxon>Bacilli</taxon>
        <taxon>Bacillales</taxon>
        <taxon>Anoxybacillaceae</taxon>
        <taxon>Paranoxybacillus</taxon>
    </lineage>
</organism>
<dbReference type="Proteomes" id="UP000580891">
    <property type="component" value="Unassembled WGS sequence"/>
</dbReference>
<evidence type="ECO:0000256" key="1">
    <source>
        <dbReference type="ARBA" id="ARBA00008270"/>
    </source>
</evidence>
<dbReference type="GO" id="GO:0016853">
    <property type="term" value="F:isomerase activity"/>
    <property type="evidence" value="ECO:0007669"/>
    <property type="project" value="UniProtKB-KW"/>
</dbReference>
<dbReference type="Gene3D" id="3.10.310.10">
    <property type="entry name" value="Diaminopimelate Epimerase, Chain A, domain 1"/>
    <property type="match status" value="2"/>
</dbReference>
<dbReference type="GO" id="GO:0005737">
    <property type="term" value="C:cytoplasm"/>
    <property type="evidence" value="ECO:0007669"/>
    <property type="project" value="TreeGrafter"/>
</dbReference>
<dbReference type="PANTHER" id="PTHR13774">
    <property type="entry name" value="PHENAZINE BIOSYNTHESIS PROTEIN"/>
    <property type="match status" value="1"/>
</dbReference>
<dbReference type="NCBIfam" id="TIGR00654">
    <property type="entry name" value="PhzF_family"/>
    <property type="match status" value="1"/>
</dbReference>
<gene>
    <name evidence="3" type="ORF">HNQ85_002620</name>
</gene>
<comment type="caution">
    <text evidence="3">The sequence shown here is derived from an EMBL/GenBank/DDBJ whole genome shotgun (WGS) entry which is preliminary data.</text>
</comment>
<proteinExistence type="inferred from homology"/>
<name>A0A7V9Z1F0_9BACL</name>
<dbReference type="AlphaFoldDB" id="A0A7V9Z1F0"/>
<dbReference type="InterPro" id="IPR003719">
    <property type="entry name" value="Phenazine_PhzF-like"/>
</dbReference>
<dbReference type="Pfam" id="PF02567">
    <property type="entry name" value="PhzC-PhzF"/>
    <property type="match status" value="1"/>
</dbReference>
<keyword evidence="2" id="KW-0413">Isomerase</keyword>
<evidence type="ECO:0000313" key="3">
    <source>
        <dbReference type="EMBL" id="MBA2872311.1"/>
    </source>
</evidence>
<keyword evidence="4" id="KW-1185">Reference proteome</keyword>
<evidence type="ECO:0000313" key="4">
    <source>
        <dbReference type="Proteomes" id="UP000580891"/>
    </source>
</evidence>
<reference evidence="3 4" key="1">
    <citation type="submission" date="2020-07" db="EMBL/GenBank/DDBJ databases">
        <title>Genomic Encyclopedia of Type Strains, Phase IV (KMG-IV): sequencing the most valuable type-strain genomes for metagenomic binning, comparative biology and taxonomic classification.</title>
        <authorList>
            <person name="Goeker M."/>
        </authorList>
    </citation>
    <scope>NUCLEOTIDE SEQUENCE [LARGE SCALE GENOMIC DNA]</scope>
    <source>
        <strain evidence="3 4">DSM 25220</strain>
    </source>
</reference>
<accession>A0A7V9Z1F0</accession>